<dbReference type="SMART" id="SM00192">
    <property type="entry name" value="LDLa"/>
    <property type="match status" value="1"/>
</dbReference>
<evidence type="ECO:0000256" key="1">
    <source>
        <dbReference type="ARBA" id="ARBA00023157"/>
    </source>
</evidence>
<feature type="domain" description="Abnormal cell migration protein 18-like fibronectin type I" evidence="3">
    <location>
        <begin position="156"/>
        <end position="230"/>
    </location>
</feature>
<organism evidence="4 5">
    <name type="scientific">Romanomermis culicivorax</name>
    <name type="common">Nematode worm</name>
    <dbReference type="NCBI Taxonomy" id="13658"/>
    <lineage>
        <taxon>Eukaryota</taxon>
        <taxon>Metazoa</taxon>
        <taxon>Ecdysozoa</taxon>
        <taxon>Nematoda</taxon>
        <taxon>Enoplea</taxon>
        <taxon>Dorylaimia</taxon>
        <taxon>Mermithida</taxon>
        <taxon>Mermithoidea</taxon>
        <taxon>Mermithidae</taxon>
        <taxon>Romanomermis</taxon>
    </lineage>
</organism>
<dbReference type="InterPro" id="IPR023415">
    <property type="entry name" value="LDLR_class-A_CS"/>
</dbReference>
<accession>A0A915J7Q3</accession>
<evidence type="ECO:0000256" key="2">
    <source>
        <dbReference type="PROSITE-ProRule" id="PRU00124"/>
    </source>
</evidence>
<dbReference type="PROSITE" id="PS01209">
    <property type="entry name" value="LDLRA_1"/>
    <property type="match status" value="1"/>
</dbReference>
<keyword evidence="4" id="KW-1185">Reference proteome</keyword>
<evidence type="ECO:0000313" key="5">
    <source>
        <dbReference type="WBParaSite" id="nRc.2.0.1.t21778-RA"/>
    </source>
</evidence>
<dbReference type="Proteomes" id="UP000887565">
    <property type="component" value="Unplaced"/>
</dbReference>
<dbReference type="Pfam" id="PF23003">
    <property type="entry name" value="Fn1_2"/>
    <property type="match status" value="1"/>
</dbReference>
<evidence type="ECO:0000313" key="4">
    <source>
        <dbReference type="Proteomes" id="UP000887565"/>
    </source>
</evidence>
<dbReference type="PROSITE" id="PS50068">
    <property type="entry name" value="LDLRA_2"/>
    <property type="match status" value="1"/>
</dbReference>
<proteinExistence type="predicted"/>
<sequence>MGLYPLLLRPAPQRSTGKIQQTRISSSFSASLSQFVKSPIPQIGIKFKLVFFVFGAVQFSKVSRGSTSPLFAQHKGDIIIGTIPACRENEFACKKDGKCISTLKTCDGTNDCQDGSDEARDCPKGCDVNGTLVTSNMTIQTPEWWYRCSRSRWILSGCVVNDRRASVNDSFLAFTPAGVYWGKCLQIKPDVIIRQPQGCVSRMGQQVTNGQKFLLNTAFWATCIVMPNTTVVNNEKLTINDVAWQIIGCNNGSNSPVGDGELFPWFFEPTALWGLTLKCVVPKKPRVMPVLDPTQCIVGVNSTKGWEVRTLKSKCYMTADDLLFYCEIMTTVATHQTGAAAKPKQALPNENLGTKAARFNLNVTDNSAKEVQRLKNNGFNPCYVVDPVLTKLVNKPPKQRQFE</sequence>
<name>A0A915J7Q3_ROMCU</name>
<dbReference type="InterPro" id="IPR002172">
    <property type="entry name" value="LDrepeatLR_classA_rpt"/>
</dbReference>
<evidence type="ECO:0000259" key="3">
    <source>
        <dbReference type="Pfam" id="PF23003"/>
    </source>
</evidence>
<comment type="caution">
    <text evidence="2">Lacks conserved residue(s) required for the propagation of feature annotation.</text>
</comment>
<dbReference type="AlphaFoldDB" id="A0A915J7Q3"/>
<protein>
    <recommendedName>
        <fullName evidence="3">Abnormal cell migration protein 18-like fibronectin type I domain-containing protein</fullName>
    </recommendedName>
</protein>
<dbReference type="WBParaSite" id="nRc.2.0.1.t21778-RA">
    <property type="protein sequence ID" value="nRc.2.0.1.t21778-RA"/>
    <property type="gene ID" value="nRc.2.0.1.g21778"/>
</dbReference>
<dbReference type="CDD" id="cd00112">
    <property type="entry name" value="LDLa"/>
    <property type="match status" value="1"/>
</dbReference>
<dbReference type="InterPro" id="IPR055119">
    <property type="entry name" value="Mig18_Fn1"/>
</dbReference>
<keyword evidence="1" id="KW-1015">Disulfide bond</keyword>
<dbReference type="Pfam" id="PF00057">
    <property type="entry name" value="Ldl_recept_a"/>
    <property type="match status" value="1"/>
</dbReference>
<dbReference type="SUPFAM" id="SSF57424">
    <property type="entry name" value="LDL receptor-like module"/>
    <property type="match status" value="1"/>
</dbReference>
<reference evidence="5" key="1">
    <citation type="submission" date="2022-11" db="UniProtKB">
        <authorList>
            <consortium name="WormBaseParasite"/>
        </authorList>
    </citation>
    <scope>IDENTIFICATION</scope>
</reference>
<dbReference type="InterPro" id="IPR036055">
    <property type="entry name" value="LDL_receptor-like_sf"/>
</dbReference>
<dbReference type="Gene3D" id="4.10.400.10">
    <property type="entry name" value="Low-density Lipoprotein Receptor"/>
    <property type="match status" value="1"/>
</dbReference>